<dbReference type="EMBL" id="AGNL01020562">
    <property type="protein sequence ID" value="EJK60936.1"/>
    <property type="molecule type" value="Genomic_DNA"/>
</dbReference>
<evidence type="ECO:0000313" key="2">
    <source>
        <dbReference type="EMBL" id="EJK60936.1"/>
    </source>
</evidence>
<dbReference type="AlphaFoldDB" id="K0SIS9"/>
<reference evidence="2 3" key="1">
    <citation type="journal article" date="2012" name="Genome Biol.">
        <title>Genome and low-iron response of an oceanic diatom adapted to chronic iron limitation.</title>
        <authorList>
            <person name="Lommer M."/>
            <person name="Specht M."/>
            <person name="Roy A.S."/>
            <person name="Kraemer L."/>
            <person name="Andreson R."/>
            <person name="Gutowska M.A."/>
            <person name="Wolf J."/>
            <person name="Bergner S.V."/>
            <person name="Schilhabel M.B."/>
            <person name="Klostermeier U.C."/>
            <person name="Beiko R.G."/>
            <person name="Rosenstiel P."/>
            <person name="Hippler M."/>
            <person name="Laroche J."/>
        </authorList>
    </citation>
    <scope>NUCLEOTIDE SEQUENCE [LARGE SCALE GENOMIC DNA]</scope>
    <source>
        <strain evidence="2 3">CCMP1005</strain>
    </source>
</reference>
<comment type="caution">
    <text evidence="2">The sequence shown here is derived from an EMBL/GenBank/DDBJ whole genome shotgun (WGS) entry which is preliminary data.</text>
</comment>
<organism evidence="2 3">
    <name type="scientific">Thalassiosira oceanica</name>
    <name type="common">Marine diatom</name>
    <dbReference type="NCBI Taxonomy" id="159749"/>
    <lineage>
        <taxon>Eukaryota</taxon>
        <taxon>Sar</taxon>
        <taxon>Stramenopiles</taxon>
        <taxon>Ochrophyta</taxon>
        <taxon>Bacillariophyta</taxon>
        <taxon>Coscinodiscophyceae</taxon>
        <taxon>Thalassiosirophycidae</taxon>
        <taxon>Thalassiosirales</taxon>
        <taxon>Thalassiosiraceae</taxon>
        <taxon>Thalassiosira</taxon>
    </lineage>
</organism>
<feature type="compositionally biased region" description="Basic and acidic residues" evidence="1">
    <location>
        <begin position="42"/>
        <end position="56"/>
    </location>
</feature>
<feature type="region of interest" description="Disordered" evidence="1">
    <location>
        <begin position="1"/>
        <end position="92"/>
    </location>
</feature>
<accession>K0SIS9</accession>
<dbReference type="Proteomes" id="UP000266841">
    <property type="component" value="Unassembled WGS sequence"/>
</dbReference>
<evidence type="ECO:0000313" key="3">
    <source>
        <dbReference type="Proteomes" id="UP000266841"/>
    </source>
</evidence>
<evidence type="ECO:0000256" key="1">
    <source>
        <dbReference type="SAM" id="MobiDB-lite"/>
    </source>
</evidence>
<name>K0SIS9_THAOC</name>
<feature type="compositionally biased region" description="Basic and acidic residues" evidence="1">
    <location>
        <begin position="21"/>
        <end position="32"/>
    </location>
</feature>
<sequence length="92" mass="10004">MRASDGEYRNALQVRRRANSRHGEEGSEKTEGEGVSGQEVRGSGRCDKENTLRNEPVKGLATIQLSQVTAGVDGDGLLSDDVKRQWTGTAWS</sequence>
<keyword evidence="3" id="KW-1185">Reference proteome</keyword>
<gene>
    <name evidence="2" type="ORF">THAOC_18645</name>
</gene>
<protein>
    <submittedName>
        <fullName evidence="2">Uncharacterized protein</fullName>
    </submittedName>
</protein>
<proteinExistence type="predicted"/>